<dbReference type="PROSITE" id="PS50015">
    <property type="entry name" value="SAP_B"/>
    <property type="match status" value="1"/>
</dbReference>
<dbReference type="InterPro" id="IPR008139">
    <property type="entry name" value="SaposinB_dom"/>
</dbReference>
<dbReference type="InterPro" id="IPR011001">
    <property type="entry name" value="Saposin-like"/>
</dbReference>
<dbReference type="Gene3D" id="1.10.225.10">
    <property type="entry name" value="Saposin-like"/>
    <property type="match status" value="1"/>
</dbReference>
<protein>
    <submittedName>
        <fullName evidence="5">Saposin B-type domain-containing protein</fullName>
    </submittedName>
</protein>
<dbReference type="AlphaFoldDB" id="A0A1I7YJ14"/>
<keyword evidence="1" id="KW-1015">Disulfide bond</keyword>
<keyword evidence="2" id="KW-0732">Signal</keyword>
<dbReference type="WBParaSite" id="L893_g16873.t1">
    <property type="protein sequence ID" value="L893_g16873.t1"/>
    <property type="gene ID" value="L893_g16873"/>
</dbReference>
<proteinExistence type="predicted"/>
<reference evidence="5" key="1">
    <citation type="submission" date="2016-11" db="UniProtKB">
        <authorList>
            <consortium name="WormBaseParasite"/>
        </authorList>
    </citation>
    <scope>IDENTIFICATION</scope>
</reference>
<evidence type="ECO:0000256" key="2">
    <source>
        <dbReference type="SAM" id="SignalP"/>
    </source>
</evidence>
<dbReference type="SUPFAM" id="SSF47862">
    <property type="entry name" value="Saposin"/>
    <property type="match status" value="1"/>
</dbReference>
<keyword evidence="4" id="KW-1185">Reference proteome</keyword>
<sequence length="113" mass="12261">MNKLSVFALLAVLAIASSTTVRQSPKEVFMTQSLAKLGGLLCDLCQDLVKDAENAGTDYSDHWLDGKIGEVCKRLGFLSGVCEDALKHLVGDLDDMIKAKVEPEKCCKKVDLC</sequence>
<accession>A0A1I7YJ14</accession>
<dbReference type="Proteomes" id="UP000095287">
    <property type="component" value="Unplaced"/>
</dbReference>
<feature type="signal peptide" evidence="2">
    <location>
        <begin position="1"/>
        <end position="18"/>
    </location>
</feature>
<organism evidence="4 5">
    <name type="scientific">Steinernema glaseri</name>
    <dbReference type="NCBI Taxonomy" id="37863"/>
    <lineage>
        <taxon>Eukaryota</taxon>
        <taxon>Metazoa</taxon>
        <taxon>Ecdysozoa</taxon>
        <taxon>Nematoda</taxon>
        <taxon>Chromadorea</taxon>
        <taxon>Rhabditida</taxon>
        <taxon>Tylenchina</taxon>
        <taxon>Panagrolaimomorpha</taxon>
        <taxon>Strongyloidoidea</taxon>
        <taxon>Steinernematidae</taxon>
        <taxon>Steinernema</taxon>
    </lineage>
</organism>
<evidence type="ECO:0000256" key="1">
    <source>
        <dbReference type="ARBA" id="ARBA00023157"/>
    </source>
</evidence>
<evidence type="ECO:0000313" key="4">
    <source>
        <dbReference type="Proteomes" id="UP000095287"/>
    </source>
</evidence>
<name>A0A1I7YJ14_9BILA</name>
<feature type="domain" description="Saposin B-type" evidence="3">
    <location>
        <begin position="38"/>
        <end position="113"/>
    </location>
</feature>
<feature type="chain" id="PRO_5009312211" evidence="2">
    <location>
        <begin position="19"/>
        <end position="113"/>
    </location>
</feature>
<evidence type="ECO:0000313" key="5">
    <source>
        <dbReference type="WBParaSite" id="L893_g16873.t1"/>
    </source>
</evidence>
<evidence type="ECO:0000259" key="3">
    <source>
        <dbReference type="PROSITE" id="PS50015"/>
    </source>
</evidence>
<dbReference type="SMART" id="SM00741">
    <property type="entry name" value="SapB"/>
    <property type="match status" value="1"/>
</dbReference>